<evidence type="ECO:0000256" key="2">
    <source>
        <dbReference type="ARBA" id="ARBA00023125"/>
    </source>
</evidence>
<organism evidence="5 7">
    <name type="scientific">Bacteroides thetaiotaomicron</name>
    <dbReference type="NCBI Taxonomy" id="818"/>
    <lineage>
        <taxon>Bacteria</taxon>
        <taxon>Pseudomonadati</taxon>
        <taxon>Bacteroidota</taxon>
        <taxon>Bacteroidia</taxon>
        <taxon>Bacteroidales</taxon>
        <taxon>Bacteroidaceae</taxon>
        <taxon>Bacteroides</taxon>
    </lineage>
</organism>
<dbReference type="EMBL" id="CP083680">
    <property type="protein sequence ID" value="UYU66632.1"/>
    <property type="molecule type" value="Genomic_DNA"/>
</dbReference>
<dbReference type="InterPro" id="IPR025269">
    <property type="entry name" value="SAM-like_dom"/>
</dbReference>
<proteinExistence type="inferred from homology"/>
<name>A0A173V207_BACT4</name>
<evidence type="ECO:0000313" key="7">
    <source>
        <dbReference type="Proteomes" id="UP000283616"/>
    </source>
</evidence>
<evidence type="ECO:0000313" key="5">
    <source>
        <dbReference type="EMBL" id="RHL60077.1"/>
    </source>
</evidence>
<feature type="domain" description="Tyr recombinase" evidence="4">
    <location>
        <begin position="121"/>
        <end position="310"/>
    </location>
</feature>
<dbReference type="GO" id="GO:0003677">
    <property type="term" value="F:DNA binding"/>
    <property type="evidence" value="ECO:0007669"/>
    <property type="project" value="UniProtKB-KW"/>
</dbReference>
<dbReference type="Pfam" id="PF13102">
    <property type="entry name" value="Phage_int_SAM_5"/>
    <property type="match status" value="1"/>
</dbReference>
<evidence type="ECO:0000313" key="6">
    <source>
        <dbReference type="EMBL" id="UYU66632.1"/>
    </source>
</evidence>
<dbReference type="PANTHER" id="PTHR30349">
    <property type="entry name" value="PHAGE INTEGRASE-RELATED"/>
    <property type="match status" value="1"/>
</dbReference>
<dbReference type="PROSITE" id="PS51898">
    <property type="entry name" value="TYR_RECOMBINASE"/>
    <property type="match status" value="1"/>
</dbReference>
<dbReference type="Pfam" id="PF00589">
    <property type="entry name" value="Phage_integrase"/>
    <property type="match status" value="1"/>
</dbReference>
<dbReference type="SUPFAM" id="SSF56349">
    <property type="entry name" value="DNA breaking-rejoining enzymes"/>
    <property type="match status" value="1"/>
</dbReference>
<reference evidence="6 8" key="2">
    <citation type="submission" date="2021-06" db="EMBL/GenBank/DDBJ databases">
        <title>Interrogation of the integrated mobile genetic elements in gut-associated Bacteroides with a consensus prediction approach.</title>
        <authorList>
            <person name="Campbell D.E."/>
            <person name="Leigh J.R."/>
            <person name="Kim T."/>
            <person name="England W."/>
            <person name="Whitaker R.J."/>
            <person name="Degnan P.H."/>
        </authorList>
    </citation>
    <scope>NUCLEOTIDE SEQUENCE [LARGE SCALE GENOMIC DNA]</scope>
    <source>
        <strain evidence="6 8">WAL8669</strain>
    </source>
</reference>
<accession>A0A173V207</accession>
<evidence type="ECO:0000259" key="4">
    <source>
        <dbReference type="PROSITE" id="PS51898"/>
    </source>
</evidence>
<sequence>METKEITKEKEMMHLADCMASIISQLKEEKKYSAVHTYNSTLNSFKAFSDGDEAKMSIDEVFTAARLKDYEVWLRQKNGKWNTISTYMRTLRAVYNRVCPPGSAEYRPKLFDGVYTRVVSQTKRSLTEDQMRMLLTTDLASLPQDVQRALAYFRLMFFFRGMPFIDLAYLRQQDIQGNSIVYCRHKTGQQMTVRVPKEAQSLLKEYRSKHPDSVYLFPILDETVKDDAELYACYLRALRHFNKGLEKMTALLLPDVKVSSYTARHTWATLAFYQGLLIGVISKALGHSSIKVTETYLKPFENEKVDNANDDLIVSIVRFKERKDYKYLAVQKRFIGIPLLTK</sequence>
<dbReference type="EMBL" id="QROV01000009">
    <property type="protein sequence ID" value="RHL60077.1"/>
    <property type="molecule type" value="Genomic_DNA"/>
</dbReference>
<keyword evidence="3" id="KW-0233">DNA recombination</keyword>
<dbReference type="InterPro" id="IPR050090">
    <property type="entry name" value="Tyrosine_recombinase_XerCD"/>
</dbReference>
<dbReference type="InterPro" id="IPR010998">
    <property type="entry name" value="Integrase_recombinase_N"/>
</dbReference>
<dbReference type="Gene3D" id="1.10.443.10">
    <property type="entry name" value="Intergrase catalytic core"/>
    <property type="match status" value="1"/>
</dbReference>
<dbReference type="GO" id="GO:0006310">
    <property type="term" value="P:DNA recombination"/>
    <property type="evidence" value="ECO:0007669"/>
    <property type="project" value="UniProtKB-KW"/>
</dbReference>
<keyword evidence="2" id="KW-0238">DNA-binding</keyword>
<protein>
    <submittedName>
        <fullName evidence="5">Recombinase</fullName>
    </submittedName>
    <submittedName>
        <fullName evidence="6">Site-specific integrase</fullName>
    </submittedName>
</protein>
<dbReference type="GO" id="GO:0015074">
    <property type="term" value="P:DNA integration"/>
    <property type="evidence" value="ECO:0007669"/>
    <property type="project" value="InterPro"/>
</dbReference>
<dbReference type="Gene3D" id="1.10.150.130">
    <property type="match status" value="1"/>
</dbReference>
<reference evidence="5 7" key="1">
    <citation type="submission" date="2018-08" db="EMBL/GenBank/DDBJ databases">
        <title>A genome reference for cultivated species of the human gut microbiota.</title>
        <authorList>
            <person name="Zou Y."/>
            <person name="Xue W."/>
            <person name="Luo G."/>
        </authorList>
    </citation>
    <scope>NUCLEOTIDE SEQUENCE [LARGE SCALE GENOMIC DNA]</scope>
    <source>
        <strain evidence="5 7">AF37-12</strain>
    </source>
</reference>
<dbReference type="RefSeq" id="WP_048697420.1">
    <property type="nucleotide sequence ID" value="NZ_CAXTGU010000007.1"/>
</dbReference>
<dbReference type="Proteomes" id="UP001156218">
    <property type="component" value="Chromosome"/>
</dbReference>
<gene>
    <name evidence="5" type="ORF">DW011_09960</name>
    <name evidence="6" type="ORF">KQP68_24250</name>
</gene>
<dbReference type="InterPro" id="IPR011010">
    <property type="entry name" value="DNA_brk_join_enz"/>
</dbReference>
<comment type="similarity">
    <text evidence="1">Belongs to the 'phage' integrase family.</text>
</comment>
<dbReference type="AlphaFoldDB" id="A0A173V207"/>
<dbReference type="InterPro" id="IPR013762">
    <property type="entry name" value="Integrase-like_cat_sf"/>
</dbReference>
<dbReference type="PANTHER" id="PTHR30349:SF64">
    <property type="entry name" value="PROPHAGE INTEGRASE INTD-RELATED"/>
    <property type="match status" value="1"/>
</dbReference>
<evidence type="ECO:0000313" key="8">
    <source>
        <dbReference type="Proteomes" id="UP001156218"/>
    </source>
</evidence>
<evidence type="ECO:0000256" key="3">
    <source>
        <dbReference type="ARBA" id="ARBA00023172"/>
    </source>
</evidence>
<dbReference type="InterPro" id="IPR002104">
    <property type="entry name" value="Integrase_catalytic"/>
</dbReference>
<dbReference type="Proteomes" id="UP000283616">
    <property type="component" value="Unassembled WGS sequence"/>
</dbReference>
<evidence type="ECO:0000256" key="1">
    <source>
        <dbReference type="ARBA" id="ARBA00008857"/>
    </source>
</evidence>